<accession>A0AAW1UAP7</accession>
<dbReference type="InterPro" id="IPR027417">
    <property type="entry name" value="P-loop_NTPase"/>
</dbReference>
<dbReference type="Gene3D" id="3.40.50.300">
    <property type="entry name" value="P-loop containing nucleotide triphosphate hydrolases"/>
    <property type="match status" value="1"/>
</dbReference>
<dbReference type="PANTHER" id="PTHR43394:SF27">
    <property type="entry name" value="ATP-DEPENDENT TRANSLOCASE ABCB1-LIKE"/>
    <property type="match status" value="1"/>
</dbReference>
<keyword evidence="4 5" id="KW-0472">Membrane</keyword>
<evidence type="ECO:0000256" key="6">
    <source>
        <dbReference type="SAM" id="SignalP"/>
    </source>
</evidence>
<evidence type="ECO:0000256" key="2">
    <source>
        <dbReference type="ARBA" id="ARBA00022692"/>
    </source>
</evidence>
<reference evidence="8 9" key="1">
    <citation type="submission" date="2023-03" db="EMBL/GenBank/DDBJ databases">
        <title>Genome insight into feeding habits of ladybird beetles.</title>
        <authorList>
            <person name="Li H.-S."/>
            <person name="Huang Y.-H."/>
            <person name="Pang H."/>
        </authorList>
    </citation>
    <scope>NUCLEOTIDE SEQUENCE [LARGE SCALE GENOMIC DNA]</scope>
    <source>
        <strain evidence="8">SYSU_2023b</strain>
        <tissue evidence="8">Whole body</tissue>
    </source>
</reference>
<dbReference type="GO" id="GO:0005524">
    <property type="term" value="F:ATP binding"/>
    <property type="evidence" value="ECO:0007669"/>
    <property type="project" value="InterPro"/>
</dbReference>
<comment type="subcellular location">
    <subcellularLocation>
        <location evidence="1">Membrane</location>
        <topology evidence="1">Multi-pass membrane protein</topology>
    </subcellularLocation>
</comment>
<dbReference type="SUPFAM" id="SSF90123">
    <property type="entry name" value="ABC transporter transmembrane region"/>
    <property type="match status" value="1"/>
</dbReference>
<name>A0AAW1UAP7_9CUCU</name>
<evidence type="ECO:0000313" key="9">
    <source>
        <dbReference type="Proteomes" id="UP001431783"/>
    </source>
</evidence>
<feature type="transmembrane region" description="Helical" evidence="5">
    <location>
        <begin position="283"/>
        <end position="305"/>
    </location>
</feature>
<keyword evidence="2 5" id="KW-0812">Transmembrane</keyword>
<dbReference type="AlphaFoldDB" id="A0AAW1UAP7"/>
<dbReference type="CDD" id="cd18577">
    <property type="entry name" value="ABC_6TM_Pgp_ABCB1_D1_like"/>
    <property type="match status" value="1"/>
</dbReference>
<dbReference type="Pfam" id="PF00005">
    <property type="entry name" value="ABC_tran"/>
    <property type="match status" value="1"/>
</dbReference>
<keyword evidence="3 5" id="KW-1133">Transmembrane helix</keyword>
<feature type="transmembrane region" description="Helical" evidence="5">
    <location>
        <begin position="135"/>
        <end position="153"/>
    </location>
</feature>
<dbReference type="InterPro" id="IPR036640">
    <property type="entry name" value="ABC1_TM_sf"/>
</dbReference>
<evidence type="ECO:0000256" key="4">
    <source>
        <dbReference type="ARBA" id="ARBA00023136"/>
    </source>
</evidence>
<dbReference type="GO" id="GO:0016887">
    <property type="term" value="F:ATP hydrolysis activity"/>
    <property type="evidence" value="ECO:0007669"/>
    <property type="project" value="InterPro"/>
</dbReference>
<sequence length="403" mass="45272">MGTIFAAILAIGAAICQPYHLFLTGVIVDDYVEETKYKGHQETVETYSEEIFKSNVYKSSILIVELGFLTMVCLYLAGAIFSYITSRQVFKMRREIFRKILVQDMTWYDLHPTGDFASLLSDNFAKIEDGLGEKLVFFLYYQGVFIACIFWSLVIGWNMTLVGMIFLPLLVIVTSAIPRLSRKLSKRASDAYSRASAIAEEAFRSIRTVVSFNGQNKEIARYLKPLEDAKSNNIKNCISTGVKNATLWFFRFSGTSIPWWYGFHLVLQSNHSPSENNVYSPGILMAICTNISVGCFYFTMGCVYLEVFGMACGAAENIFEILDIEKKSISNPEGEIKLKILTGSIVFDNVFFQYPSRKDVDVLKGISIRIEPGETVAFVGQSGSGKSTCIQLLERLYDPYAGK</sequence>
<dbReference type="GO" id="GO:0090374">
    <property type="term" value="P:oligopeptide export from mitochondrion"/>
    <property type="evidence" value="ECO:0007669"/>
    <property type="project" value="TreeGrafter"/>
</dbReference>
<dbReference type="InterPro" id="IPR039421">
    <property type="entry name" value="Type_1_exporter"/>
</dbReference>
<feature type="transmembrane region" description="Helical" evidence="5">
    <location>
        <begin position="61"/>
        <end position="84"/>
    </location>
</feature>
<proteinExistence type="predicted"/>
<evidence type="ECO:0000313" key="8">
    <source>
        <dbReference type="EMBL" id="KAK9877115.1"/>
    </source>
</evidence>
<dbReference type="InterPro" id="IPR003439">
    <property type="entry name" value="ABC_transporter-like_ATP-bd"/>
</dbReference>
<dbReference type="Pfam" id="PF00664">
    <property type="entry name" value="ABC_membrane"/>
    <property type="match status" value="1"/>
</dbReference>
<feature type="chain" id="PRO_5043856064" description="ABC transmembrane type-1 domain-containing protein" evidence="6">
    <location>
        <begin position="17"/>
        <end position="403"/>
    </location>
</feature>
<feature type="non-terminal residue" evidence="8">
    <location>
        <position position="403"/>
    </location>
</feature>
<dbReference type="Proteomes" id="UP001431783">
    <property type="component" value="Unassembled WGS sequence"/>
</dbReference>
<dbReference type="SUPFAM" id="SSF52540">
    <property type="entry name" value="P-loop containing nucleoside triphosphate hydrolases"/>
    <property type="match status" value="1"/>
</dbReference>
<organism evidence="8 9">
    <name type="scientific">Henosepilachna vigintioctopunctata</name>
    <dbReference type="NCBI Taxonomy" id="420089"/>
    <lineage>
        <taxon>Eukaryota</taxon>
        <taxon>Metazoa</taxon>
        <taxon>Ecdysozoa</taxon>
        <taxon>Arthropoda</taxon>
        <taxon>Hexapoda</taxon>
        <taxon>Insecta</taxon>
        <taxon>Pterygota</taxon>
        <taxon>Neoptera</taxon>
        <taxon>Endopterygota</taxon>
        <taxon>Coleoptera</taxon>
        <taxon>Polyphaga</taxon>
        <taxon>Cucujiformia</taxon>
        <taxon>Coccinelloidea</taxon>
        <taxon>Coccinellidae</taxon>
        <taxon>Epilachninae</taxon>
        <taxon>Epilachnini</taxon>
        <taxon>Henosepilachna</taxon>
    </lineage>
</organism>
<dbReference type="GO" id="GO:0015421">
    <property type="term" value="F:ABC-type oligopeptide transporter activity"/>
    <property type="evidence" value="ECO:0007669"/>
    <property type="project" value="TreeGrafter"/>
</dbReference>
<protein>
    <recommendedName>
        <fullName evidence="7">ABC transmembrane type-1 domain-containing protein</fullName>
    </recommendedName>
</protein>
<keyword evidence="9" id="KW-1185">Reference proteome</keyword>
<comment type="caution">
    <text evidence="8">The sequence shown here is derived from an EMBL/GenBank/DDBJ whole genome shotgun (WGS) entry which is preliminary data.</text>
</comment>
<evidence type="ECO:0000256" key="5">
    <source>
        <dbReference type="SAM" id="Phobius"/>
    </source>
</evidence>
<evidence type="ECO:0000259" key="7">
    <source>
        <dbReference type="PROSITE" id="PS50929"/>
    </source>
</evidence>
<dbReference type="InterPro" id="IPR011527">
    <property type="entry name" value="ABC1_TM_dom"/>
</dbReference>
<dbReference type="EMBL" id="JARQZJ010000040">
    <property type="protein sequence ID" value="KAK9877115.1"/>
    <property type="molecule type" value="Genomic_DNA"/>
</dbReference>
<dbReference type="PANTHER" id="PTHR43394">
    <property type="entry name" value="ATP-DEPENDENT PERMEASE MDL1, MITOCHONDRIAL"/>
    <property type="match status" value="1"/>
</dbReference>
<feature type="signal peptide" evidence="6">
    <location>
        <begin position="1"/>
        <end position="16"/>
    </location>
</feature>
<feature type="transmembrane region" description="Helical" evidence="5">
    <location>
        <begin position="159"/>
        <end position="177"/>
    </location>
</feature>
<evidence type="ECO:0000256" key="1">
    <source>
        <dbReference type="ARBA" id="ARBA00004141"/>
    </source>
</evidence>
<gene>
    <name evidence="8" type="ORF">WA026_016860</name>
</gene>
<keyword evidence="6" id="KW-0732">Signal</keyword>
<dbReference type="GO" id="GO:0005743">
    <property type="term" value="C:mitochondrial inner membrane"/>
    <property type="evidence" value="ECO:0007669"/>
    <property type="project" value="TreeGrafter"/>
</dbReference>
<feature type="domain" description="ABC transmembrane type-1" evidence="7">
    <location>
        <begin position="4"/>
        <end position="287"/>
    </location>
</feature>
<evidence type="ECO:0000256" key="3">
    <source>
        <dbReference type="ARBA" id="ARBA00022989"/>
    </source>
</evidence>
<dbReference type="Gene3D" id="1.20.1560.10">
    <property type="entry name" value="ABC transporter type 1, transmembrane domain"/>
    <property type="match status" value="1"/>
</dbReference>
<dbReference type="PROSITE" id="PS50929">
    <property type="entry name" value="ABC_TM1F"/>
    <property type="match status" value="1"/>
</dbReference>
<feature type="transmembrane region" description="Helical" evidence="5">
    <location>
        <begin position="245"/>
        <end position="263"/>
    </location>
</feature>